<evidence type="ECO:0000313" key="4">
    <source>
        <dbReference type="Proteomes" id="UP000254230"/>
    </source>
</evidence>
<reference evidence="1 3" key="1">
    <citation type="submission" date="2015-11" db="EMBL/GenBank/DDBJ databases">
        <title>Genomic analysis of 38 Legionella species identifies large and diverse effector repertoires.</title>
        <authorList>
            <person name="Burstein D."/>
            <person name="Amaro F."/>
            <person name="Zusman T."/>
            <person name="Lifshitz Z."/>
            <person name="Cohen O."/>
            <person name="Gilbert J.A."/>
            <person name="Pupko T."/>
            <person name="Shuman H.A."/>
            <person name="Segal G."/>
        </authorList>
    </citation>
    <scope>NUCLEOTIDE SEQUENCE [LARGE SCALE GENOMIC DNA]</scope>
    <source>
        <strain evidence="1 3">ATCC 49507</strain>
    </source>
</reference>
<dbReference type="RefSeq" id="WP_058472914.1">
    <property type="nucleotide sequence ID" value="NZ_CAAAIL010000007.1"/>
</dbReference>
<evidence type="ECO:0000313" key="1">
    <source>
        <dbReference type="EMBL" id="KTD52891.1"/>
    </source>
</evidence>
<name>A0A378KQD6_9GAMM</name>
<dbReference type="STRING" id="45072.Lqua_0724"/>
<evidence type="ECO:0000313" key="3">
    <source>
        <dbReference type="Proteomes" id="UP000054639"/>
    </source>
</evidence>
<evidence type="ECO:0000313" key="2">
    <source>
        <dbReference type="EMBL" id="STY16379.1"/>
    </source>
</evidence>
<gene>
    <name evidence="1" type="ORF">Lqua_0724</name>
    <name evidence="2" type="ORF">NCTC12376_00161</name>
</gene>
<keyword evidence="3" id="KW-1185">Reference proteome</keyword>
<organism evidence="2 4">
    <name type="scientific">Legionella quateirensis</name>
    <dbReference type="NCBI Taxonomy" id="45072"/>
    <lineage>
        <taxon>Bacteria</taxon>
        <taxon>Pseudomonadati</taxon>
        <taxon>Pseudomonadota</taxon>
        <taxon>Gammaproteobacteria</taxon>
        <taxon>Legionellales</taxon>
        <taxon>Legionellaceae</taxon>
        <taxon>Legionella</taxon>
    </lineage>
</organism>
<protein>
    <submittedName>
        <fullName evidence="2">Uncharacterized protein conserved in bacteria</fullName>
    </submittedName>
</protein>
<dbReference type="AlphaFoldDB" id="A0A378KQD6"/>
<dbReference type="EMBL" id="LNYR01000006">
    <property type="protein sequence ID" value="KTD52891.1"/>
    <property type="molecule type" value="Genomic_DNA"/>
</dbReference>
<dbReference type="OrthoDB" id="114489at2"/>
<accession>A0A378KQD6</accession>
<sequence>MNRSPAQRNIESLSLIAHRLGDLCDEVTFVGGCITGLLITDKAAPDVRFTVDVDCIVNVITRPSYYAIAEKLRQKGFKELISGDHPICRWDCDGILIDVMPIDKSVLGFSNKWYKDAQENSIMHTITDNVNIKVISAPYFLATKIEAFKDRGNQDFLLSHDLEDIISVIDGRPEIASDVIAASANLKQYRSSEFGLLMSNDQFLQALPGHLNYSLESESRKKIVESRINAIIDVVK</sequence>
<dbReference type="Proteomes" id="UP000054639">
    <property type="component" value="Unassembled WGS sequence"/>
</dbReference>
<dbReference type="EMBL" id="UGOW01000001">
    <property type="protein sequence ID" value="STY16379.1"/>
    <property type="molecule type" value="Genomic_DNA"/>
</dbReference>
<reference evidence="2 4" key="2">
    <citation type="submission" date="2018-06" db="EMBL/GenBank/DDBJ databases">
        <authorList>
            <consortium name="Pathogen Informatics"/>
            <person name="Doyle S."/>
        </authorList>
    </citation>
    <scope>NUCLEOTIDE SEQUENCE [LARGE SCALE GENOMIC DNA]</scope>
    <source>
        <strain evidence="2 4">NCTC12376</strain>
    </source>
</reference>
<dbReference type="Proteomes" id="UP000254230">
    <property type="component" value="Unassembled WGS sequence"/>
</dbReference>
<proteinExistence type="predicted"/>